<proteinExistence type="predicted"/>
<dbReference type="STRING" id="1544798.LH29_08925"/>
<dbReference type="InterPro" id="IPR046228">
    <property type="entry name" value="DUF6261"/>
</dbReference>
<accession>A0A0D8JEY5</accession>
<keyword evidence="2" id="KW-1185">Reference proteome</keyword>
<dbReference type="Pfam" id="PF19775">
    <property type="entry name" value="DUF6261"/>
    <property type="match status" value="1"/>
</dbReference>
<name>A0A0D8JEY5_9BACT</name>
<dbReference type="OrthoDB" id="1116771at2"/>
<evidence type="ECO:0000313" key="2">
    <source>
        <dbReference type="Proteomes" id="UP000032544"/>
    </source>
</evidence>
<evidence type="ECO:0000313" key="1">
    <source>
        <dbReference type="EMBL" id="KJF45467.1"/>
    </source>
</evidence>
<comment type="caution">
    <text evidence="1">The sequence shown here is derived from an EMBL/GenBank/DDBJ whole genome shotgun (WGS) entry which is preliminary data.</text>
</comment>
<organism evidence="1 2">
    <name type="scientific">Draconibacterium sediminis</name>
    <dbReference type="NCBI Taxonomy" id="1544798"/>
    <lineage>
        <taxon>Bacteria</taxon>
        <taxon>Pseudomonadati</taxon>
        <taxon>Bacteroidota</taxon>
        <taxon>Bacteroidia</taxon>
        <taxon>Marinilabiliales</taxon>
        <taxon>Prolixibacteraceae</taxon>
        <taxon>Draconibacterium</taxon>
    </lineage>
</organism>
<protein>
    <submittedName>
        <fullName evidence="1">Uncharacterized protein</fullName>
    </submittedName>
</protein>
<dbReference type="AlphaFoldDB" id="A0A0D8JEY5"/>
<dbReference type="Proteomes" id="UP000032544">
    <property type="component" value="Unassembled WGS sequence"/>
</dbReference>
<dbReference type="EMBL" id="JRHC01000001">
    <property type="protein sequence ID" value="KJF45467.1"/>
    <property type="molecule type" value="Genomic_DNA"/>
</dbReference>
<gene>
    <name evidence="1" type="ORF">LH29_08925</name>
</gene>
<dbReference type="RefSeq" id="WP_045027733.1">
    <property type="nucleotide sequence ID" value="NZ_JRHC01000001.1"/>
</dbReference>
<reference evidence="1 2" key="1">
    <citation type="submission" date="2014-09" db="EMBL/GenBank/DDBJ databases">
        <title>Draft Genome Sequence of Draconibacterium sp. JN14CK-3.</title>
        <authorList>
            <person name="Dong C."/>
            <person name="Lai Q."/>
            <person name="Shao Z."/>
        </authorList>
    </citation>
    <scope>NUCLEOTIDE SEQUENCE [LARGE SCALE GENOMIC DNA]</scope>
    <source>
        <strain evidence="1 2">JN14CK-3</strain>
    </source>
</reference>
<sequence>MKKILNLFLYKLRNGEYFQFMSDFKSLLVILTPAAIHSEAEFADFDAALTKLDDELRVDQGTVLTEQLQNLDQDRDNVWRAIDMRINATLLCTIPEEVEAAKSLRRLFDLYGDVRRVSYNEETAGLTNLGGDLTQRENAGFVATCGLGTWVSHLNNLNVAFKAKQDERDTVLANKNSGNAKVVRLEIDPLYELMVERVNALVSLNMQTPQIENFIIELNQKIKTLENTIAIREGRKDSGEEEEPPTPEDE</sequence>